<accession>A0ABR8E1G8</accession>
<evidence type="ECO:0000313" key="2">
    <source>
        <dbReference type="Proteomes" id="UP000623440"/>
    </source>
</evidence>
<gene>
    <name evidence="1" type="ORF">H6G97_34915</name>
</gene>
<dbReference type="EMBL" id="JACJSI010000159">
    <property type="protein sequence ID" value="MBD2534419.1"/>
    <property type="molecule type" value="Genomic_DNA"/>
</dbReference>
<feature type="non-terminal residue" evidence="1">
    <location>
        <position position="47"/>
    </location>
</feature>
<proteinExistence type="predicted"/>
<evidence type="ECO:0000313" key="1">
    <source>
        <dbReference type="EMBL" id="MBD2534419.1"/>
    </source>
</evidence>
<name>A0ABR8E1G8_9NOSO</name>
<reference evidence="1 2" key="1">
    <citation type="journal article" date="2020" name="ISME J.">
        <title>Comparative genomics reveals insights into cyanobacterial evolution and habitat adaptation.</title>
        <authorList>
            <person name="Chen M.Y."/>
            <person name="Teng W.K."/>
            <person name="Zhao L."/>
            <person name="Hu C.X."/>
            <person name="Zhou Y.K."/>
            <person name="Han B.P."/>
            <person name="Song L.R."/>
            <person name="Shu W.S."/>
        </authorList>
    </citation>
    <scope>NUCLEOTIDE SEQUENCE [LARGE SCALE GENOMIC DNA]</scope>
    <source>
        <strain evidence="1 2">FACHB-838</strain>
    </source>
</reference>
<evidence type="ECO:0008006" key="3">
    <source>
        <dbReference type="Google" id="ProtNLM"/>
    </source>
</evidence>
<organism evidence="1 2">
    <name type="scientific">Nostoc flagelliforme FACHB-838</name>
    <dbReference type="NCBI Taxonomy" id="2692904"/>
    <lineage>
        <taxon>Bacteria</taxon>
        <taxon>Bacillati</taxon>
        <taxon>Cyanobacteriota</taxon>
        <taxon>Cyanophyceae</taxon>
        <taxon>Nostocales</taxon>
        <taxon>Nostocaceae</taxon>
        <taxon>Nostoc</taxon>
    </lineage>
</organism>
<dbReference type="Proteomes" id="UP000623440">
    <property type="component" value="Unassembled WGS sequence"/>
</dbReference>
<sequence length="47" mass="5404">MNIVKPRIILLLTLKSLLDDALQHGQMLIYIDEAHIHLDTDEGYGWS</sequence>
<keyword evidence="2" id="KW-1185">Reference proteome</keyword>
<protein>
    <recommendedName>
        <fullName evidence="3">Transposase</fullName>
    </recommendedName>
</protein>
<comment type="caution">
    <text evidence="1">The sequence shown here is derived from an EMBL/GenBank/DDBJ whole genome shotgun (WGS) entry which is preliminary data.</text>
</comment>